<feature type="region of interest" description="Disordered" evidence="1">
    <location>
        <begin position="241"/>
        <end position="271"/>
    </location>
</feature>
<organism evidence="2 3">
    <name type="scientific">Nocardiopsis suaedae</name>
    <dbReference type="NCBI Taxonomy" id="3018444"/>
    <lineage>
        <taxon>Bacteria</taxon>
        <taxon>Bacillati</taxon>
        <taxon>Actinomycetota</taxon>
        <taxon>Actinomycetes</taxon>
        <taxon>Streptosporangiales</taxon>
        <taxon>Nocardiopsidaceae</taxon>
        <taxon>Nocardiopsis</taxon>
    </lineage>
</organism>
<sequence length="449" mass="44583">MTRFPDPRRAAAPAAGAAALLLLTACTGPEPRETADAVVRDDPPSPAPAVPAAGVPPALESEAVWAAPFSAPPKAVGDGFVGLVMPEESGGDLAFLGVGPDGATRWSLARNPSCTAFAATRDADGGDLVVVLDSDADPKGGGLATRTTAAAYRPDEGTLAWGPVEVPGTLVGPGLVFGATAGSVMGGASGPKAAVDPSTGAMAVHESEDGGATVLHEYQGALLTERDGRLRALDTATGRELWNGADLSPPNDASGAKPGPGPRPETDASAATVVSWSEEGTNGGGTSAVVAYTVHDLRTGQRLAAFGPEEEPRLVGTQGGEAVASGTALDGGGTVVGLEAGTGAPRRLWRQDAVPGDRTEAIVDGVLYLSTGNPGDEDTTGDTQGGRPPGTRAVDMRSGDTMGAGEWPAPVAAAPDGPVLLPIASEGMGDAFAALPSARGTPPMTHPGP</sequence>
<evidence type="ECO:0000256" key="1">
    <source>
        <dbReference type="SAM" id="MobiDB-lite"/>
    </source>
</evidence>
<name>A0ABT4TQA8_9ACTN</name>
<comment type="caution">
    <text evidence="2">The sequence shown here is derived from an EMBL/GenBank/DDBJ whole genome shotgun (WGS) entry which is preliminary data.</text>
</comment>
<dbReference type="Proteomes" id="UP001165685">
    <property type="component" value="Unassembled WGS sequence"/>
</dbReference>
<feature type="region of interest" description="Disordered" evidence="1">
    <location>
        <begin position="32"/>
        <end position="53"/>
    </location>
</feature>
<dbReference type="RefSeq" id="WP_270679486.1">
    <property type="nucleotide sequence ID" value="NZ_JAQFWP010000042.1"/>
</dbReference>
<feature type="region of interest" description="Disordered" evidence="1">
    <location>
        <begin position="371"/>
        <end position="393"/>
    </location>
</feature>
<dbReference type="EMBL" id="JAQFWP010000042">
    <property type="protein sequence ID" value="MDA2806851.1"/>
    <property type="molecule type" value="Genomic_DNA"/>
</dbReference>
<dbReference type="SUPFAM" id="SSF50998">
    <property type="entry name" value="Quinoprotein alcohol dehydrogenase-like"/>
    <property type="match status" value="1"/>
</dbReference>
<evidence type="ECO:0000313" key="3">
    <source>
        <dbReference type="Proteomes" id="UP001165685"/>
    </source>
</evidence>
<feature type="compositionally biased region" description="Basic and acidic residues" evidence="1">
    <location>
        <begin position="32"/>
        <end position="43"/>
    </location>
</feature>
<reference evidence="2" key="1">
    <citation type="submission" date="2023-01" db="EMBL/GenBank/DDBJ databases">
        <title>Draft genome sequence of Nocardiopsis sp. LSu2-4 isolated from halophytes.</title>
        <authorList>
            <person name="Duangmal K."/>
            <person name="Chantavorakit T."/>
        </authorList>
    </citation>
    <scope>NUCLEOTIDE SEQUENCE</scope>
    <source>
        <strain evidence="2">LSu2-4</strain>
    </source>
</reference>
<protein>
    <recommendedName>
        <fullName evidence="4">Pyrrolo-quinoline quinone</fullName>
    </recommendedName>
</protein>
<dbReference type="Gene3D" id="2.130.10.10">
    <property type="entry name" value="YVTN repeat-like/Quinoprotein amine dehydrogenase"/>
    <property type="match status" value="1"/>
</dbReference>
<evidence type="ECO:0000313" key="2">
    <source>
        <dbReference type="EMBL" id="MDA2806851.1"/>
    </source>
</evidence>
<dbReference type="InterPro" id="IPR011047">
    <property type="entry name" value="Quinoprotein_ADH-like_sf"/>
</dbReference>
<evidence type="ECO:0008006" key="4">
    <source>
        <dbReference type="Google" id="ProtNLM"/>
    </source>
</evidence>
<dbReference type="InterPro" id="IPR015943">
    <property type="entry name" value="WD40/YVTN_repeat-like_dom_sf"/>
</dbReference>
<proteinExistence type="predicted"/>
<accession>A0ABT4TQA8</accession>
<dbReference type="PROSITE" id="PS51257">
    <property type="entry name" value="PROKAR_LIPOPROTEIN"/>
    <property type="match status" value="1"/>
</dbReference>
<keyword evidence="3" id="KW-1185">Reference proteome</keyword>
<gene>
    <name evidence="2" type="ORF">O4U47_20255</name>
</gene>